<evidence type="ECO:0000313" key="7">
    <source>
        <dbReference type="EMBL" id="MEQ2176350.1"/>
    </source>
</evidence>
<evidence type="ECO:0000256" key="4">
    <source>
        <dbReference type="ARBA" id="ARBA00022989"/>
    </source>
</evidence>
<name>A0ABV0NYA5_9TELE</name>
<evidence type="ECO:0000256" key="6">
    <source>
        <dbReference type="SAM" id="Phobius"/>
    </source>
</evidence>
<comment type="subcellular location">
    <subcellularLocation>
        <location evidence="1">Membrane</location>
        <topology evidence="1">Multi-pass membrane protein</topology>
    </subcellularLocation>
</comment>
<keyword evidence="4 6" id="KW-1133">Transmembrane helix</keyword>
<keyword evidence="2" id="KW-0813">Transport</keyword>
<feature type="transmembrane region" description="Helical" evidence="6">
    <location>
        <begin position="34"/>
        <end position="58"/>
    </location>
</feature>
<evidence type="ECO:0000256" key="5">
    <source>
        <dbReference type="ARBA" id="ARBA00023136"/>
    </source>
</evidence>
<keyword evidence="5 6" id="KW-0472">Membrane</keyword>
<comment type="caution">
    <text evidence="7">The sequence shown here is derived from an EMBL/GenBank/DDBJ whole genome shotgun (WGS) entry which is preliminary data.</text>
</comment>
<feature type="non-terminal residue" evidence="7">
    <location>
        <position position="1"/>
    </location>
</feature>
<dbReference type="Proteomes" id="UP001476798">
    <property type="component" value="Unassembled WGS sequence"/>
</dbReference>
<evidence type="ECO:0000256" key="3">
    <source>
        <dbReference type="ARBA" id="ARBA00022692"/>
    </source>
</evidence>
<proteinExistence type="predicted"/>
<reference evidence="7 8" key="1">
    <citation type="submission" date="2021-06" db="EMBL/GenBank/DDBJ databases">
        <authorList>
            <person name="Palmer J.M."/>
        </authorList>
    </citation>
    <scope>NUCLEOTIDE SEQUENCE [LARGE SCALE GENOMIC DNA]</scope>
    <source>
        <strain evidence="7 8">GA_2019</strain>
        <tissue evidence="7">Muscle</tissue>
    </source>
</reference>
<dbReference type="PANTHER" id="PTHR23511:SF2">
    <property type="entry name" value="SYNAPTIC VESICLE GLYCOPROTEIN 2B"/>
    <property type="match status" value="1"/>
</dbReference>
<accession>A0ABV0NYA5</accession>
<dbReference type="PANTHER" id="PTHR23511">
    <property type="entry name" value="SYNAPTIC VESICLE GLYCOPROTEIN 2"/>
    <property type="match status" value="1"/>
</dbReference>
<evidence type="ECO:0000313" key="8">
    <source>
        <dbReference type="Proteomes" id="UP001476798"/>
    </source>
</evidence>
<organism evidence="7 8">
    <name type="scientific">Goodea atripinnis</name>
    <dbReference type="NCBI Taxonomy" id="208336"/>
    <lineage>
        <taxon>Eukaryota</taxon>
        <taxon>Metazoa</taxon>
        <taxon>Chordata</taxon>
        <taxon>Craniata</taxon>
        <taxon>Vertebrata</taxon>
        <taxon>Euteleostomi</taxon>
        <taxon>Actinopterygii</taxon>
        <taxon>Neopterygii</taxon>
        <taxon>Teleostei</taxon>
        <taxon>Neoteleostei</taxon>
        <taxon>Acanthomorphata</taxon>
        <taxon>Ovalentaria</taxon>
        <taxon>Atherinomorphae</taxon>
        <taxon>Cyprinodontiformes</taxon>
        <taxon>Goodeidae</taxon>
        <taxon>Goodea</taxon>
    </lineage>
</organism>
<keyword evidence="3 6" id="KW-0812">Transmembrane</keyword>
<sequence>AQSREGGSAASELEELSEQYEDIMEDCGHGKFQWTLFIVLGLALMADGVECYVVAFALPSAEKDLCLSNAEKGMLGKS</sequence>
<evidence type="ECO:0000256" key="2">
    <source>
        <dbReference type="ARBA" id="ARBA00022448"/>
    </source>
</evidence>
<keyword evidence="8" id="KW-1185">Reference proteome</keyword>
<dbReference type="EMBL" id="JAHRIO010053456">
    <property type="protein sequence ID" value="MEQ2176350.1"/>
    <property type="molecule type" value="Genomic_DNA"/>
</dbReference>
<evidence type="ECO:0000256" key="1">
    <source>
        <dbReference type="ARBA" id="ARBA00004141"/>
    </source>
</evidence>
<protein>
    <submittedName>
        <fullName evidence="7">Synaptic vesicle glycoprotein 2B</fullName>
    </submittedName>
</protein>
<gene>
    <name evidence="7" type="primary">SV2B_2</name>
    <name evidence="7" type="ORF">GOODEAATRI_027083</name>
</gene>